<keyword evidence="1" id="KW-0479">Metal-binding</keyword>
<proteinExistence type="predicted"/>
<dbReference type="RefSeq" id="WP_092474071.1">
    <property type="nucleotide sequence ID" value="NZ_FOOX01000019.1"/>
</dbReference>
<dbReference type="Pfam" id="PF07883">
    <property type="entry name" value="Cupin_2"/>
    <property type="match status" value="1"/>
</dbReference>
<dbReference type="GO" id="GO:0046872">
    <property type="term" value="F:metal ion binding"/>
    <property type="evidence" value="ECO:0007669"/>
    <property type="project" value="UniProtKB-KW"/>
</dbReference>
<protein>
    <submittedName>
        <fullName evidence="3">Cupin domain-containing protein</fullName>
    </submittedName>
</protein>
<name>A0A1I2Y1A4_9FIRM</name>
<evidence type="ECO:0000313" key="3">
    <source>
        <dbReference type="EMBL" id="SFH19107.1"/>
    </source>
</evidence>
<dbReference type="Gene3D" id="2.60.120.10">
    <property type="entry name" value="Jelly Rolls"/>
    <property type="match status" value="1"/>
</dbReference>
<dbReference type="AlphaFoldDB" id="A0A1I2Y1A4"/>
<evidence type="ECO:0000259" key="2">
    <source>
        <dbReference type="Pfam" id="PF07883"/>
    </source>
</evidence>
<organism evidence="3 4">
    <name type="scientific">Desulfotruncus arcticus DSM 17038</name>
    <dbReference type="NCBI Taxonomy" id="1121424"/>
    <lineage>
        <taxon>Bacteria</taxon>
        <taxon>Bacillati</taxon>
        <taxon>Bacillota</taxon>
        <taxon>Clostridia</taxon>
        <taxon>Eubacteriales</taxon>
        <taxon>Desulfallaceae</taxon>
        <taxon>Desulfotruncus</taxon>
    </lineage>
</organism>
<dbReference type="EMBL" id="FOOX01000019">
    <property type="protein sequence ID" value="SFH19107.1"/>
    <property type="molecule type" value="Genomic_DNA"/>
</dbReference>
<evidence type="ECO:0000256" key="1">
    <source>
        <dbReference type="ARBA" id="ARBA00022723"/>
    </source>
</evidence>
<accession>A0A1I2Y1A4</accession>
<keyword evidence="4" id="KW-1185">Reference proteome</keyword>
<dbReference type="PANTHER" id="PTHR35848:SF6">
    <property type="entry name" value="CUPIN TYPE-2 DOMAIN-CONTAINING PROTEIN"/>
    <property type="match status" value="1"/>
</dbReference>
<gene>
    <name evidence="3" type="ORF">SAMN05660649_04222</name>
</gene>
<sequence>MYIDHVKNIKGIRLSAPGILNATKQTLIGPAHGWEGWVMRLFTLTAEGHTPRHSHPWPHINYIVSGKGTLFLNGTEQTVEAGSVAYVPGDAEHQFKNAGSEDFAFICIVPEEGDV</sequence>
<dbReference type="InterPro" id="IPR014710">
    <property type="entry name" value="RmlC-like_jellyroll"/>
</dbReference>
<reference evidence="4" key="1">
    <citation type="submission" date="2016-10" db="EMBL/GenBank/DDBJ databases">
        <authorList>
            <person name="Varghese N."/>
            <person name="Submissions S."/>
        </authorList>
    </citation>
    <scope>NUCLEOTIDE SEQUENCE [LARGE SCALE GENOMIC DNA]</scope>
    <source>
        <strain evidence="4">DSM 17038</strain>
    </source>
</reference>
<dbReference type="CDD" id="cd02222">
    <property type="entry name" value="cupin_TM1459-like"/>
    <property type="match status" value="1"/>
</dbReference>
<feature type="domain" description="Cupin type-2" evidence="2">
    <location>
        <begin position="41"/>
        <end position="109"/>
    </location>
</feature>
<dbReference type="Proteomes" id="UP000199337">
    <property type="component" value="Unassembled WGS sequence"/>
</dbReference>
<dbReference type="OrthoDB" id="9791297at2"/>
<evidence type="ECO:0000313" key="4">
    <source>
        <dbReference type="Proteomes" id="UP000199337"/>
    </source>
</evidence>
<dbReference type="InterPro" id="IPR013096">
    <property type="entry name" value="Cupin_2"/>
</dbReference>
<dbReference type="InterPro" id="IPR011051">
    <property type="entry name" value="RmlC_Cupin_sf"/>
</dbReference>
<dbReference type="STRING" id="341036.SAMN05660649_04222"/>
<dbReference type="PANTHER" id="PTHR35848">
    <property type="entry name" value="OXALATE-BINDING PROTEIN"/>
    <property type="match status" value="1"/>
</dbReference>
<dbReference type="SUPFAM" id="SSF51182">
    <property type="entry name" value="RmlC-like cupins"/>
    <property type="match status" value="1"/>
</dbReference>
<dbReference type="InterPro" id="IPR051610">
    <property type="entry name" value="GPI/OXD"/>
</dbReference>